<name>A0ABU7IIJ1_9FLAO</name>
<reference evidence="2 3" key="1">
    <citation type="submission" date="2024-01" db="EMBL/GenBank/DDBJ databases">
        <title>Maribacter spp. originated from different algae showed divergent polysaccharides utilization ability.</title>
        <authorList>
            <person name="Wang H."/>
            <person name="Wu Y."/>
        </authorList>
    </citation>
    <scope>NUCLEOTIDE SEQUENCE [LARGE SCALE GENOMIC DNA]</scope>
    <source>
        <strain evidence="2 3">KPT27_14</strain>
    </source>
</reference>
<dbReference type="RefSeq" id="WP_272636866.1">
    <property type="nucleotide sequence ID" value="NZ_JBNZAW010000004.1"/>
</dbReference>
<evidence type="ECO:0000313" key="3">
    <source>
        <dbReference type="Proteomes" id="UP001343698"/>
    </source>
</evidence>
<proteinExistence type="predicted"/>
<gene>
    <name evidence="2" type="ORF">V1H85_09835</name>
</gene>
<evidence type="ECO:0000256" key="1">
    <source>
        <dbReference type="SAM" id="Phobius"/>
    </source>
</evidence>
<sequence length="129" mass="14716">MTMSFLKRLGFYLGGFAIGIIFLAMFLRKKSDETGVSFCYFPNCRTLKDIRSKSLYYSDAVQRQLSEKELDTLDIVFLLNEGTVDFSKSDTKSTPCKTYFIKGKQKDQQLSAWVKNCSEKASIESVSIE</sequence>
<keyword evidence="1" id="KW-1133">Transmembrane helix</keyword>
<dbReference type="EMBL" id="JAZDDF010000003">
    <property type="protein sequence ID" value="MEE1972745.1"/>
    <property type="molecule type" value="Genomic_DNA"/>
</dbReference>
<organism evidence="2 3">
    <name type="scientific">Maribacter flavus</name>
    <dbReference type="NCBI Taxonomy" id="1658664"/>
    <lineage>
        <taxon>Bacteria</taxon>
        <taxon>Pseudomonadati</taxon>
        <taxon>Bacteroidota</taxon>
        <taxon>Flavobacteriia</taxon>
        <taxon>Flavobacteriales</taxon>
        <taxon>Flavobacteriaceae</taxon>
        <taxon>Maribacter</taxon>
    </lineage>
</organism>
<accession>A0ABU7IIJ1</accession>
<comment type="caution">
    <text evidence="2">The sequence shown here is derived from an EMBL/GenBank/DDBJ whole genome shotgun (WGS) entry which is preliminary data.</text>
</comment>
<protein>
    <submittedName>
        <fullName evidence="2">DUF4258 domain-containing protein</fullName>
    </submittedName>
</protein>
<dbReference type="Proteomes" id="UP001343698">
    <property type="component" value="Unassembled WGS sequence"/>
</dbReference>
<feature type="transmembrane region" description="Helical" evidence="1">
    <location>
        <begin position="9"/>
        <end position="27"/>
    </location>
</feature>
<keyword evidence="1" id="KW-0812">Transmembrane</keyword>
<evidence type="ECO:0000313" key="2">
    <source>
        <dbReference type="EMBL" id="MEE1972745.1"/>
    </source>
</evidence>
<keyword evidence="1" id="KW-0472">Membrane</keyword>
<keyword evidence="3" id="KW-1185">Reference proteome</keyword>